<organism evidence="2 3">
    <name type="scientific">Pseudochryseolinea flava</name>
    <dbReference type="NCBI Taxonomy" id="2059302"/>
    <lineage>
        <taxon>Bacteria</taxon>
        <taxon>Pseudomonadati</taxon>
        <taxon>Bacteroidota</taxon>
        <taxon>Cytophagia</taxon>
        <taxon>Cytophagales</taxon>
        <taxon>Fulvivirgaceae</taxon>
        <taxon>Pseudochryseolinea</taxon>
    </lineage>
</organism>
<proteinExistence type="predicted"/>
<keyword evidence="3" id="KW-1185">Reference proteome</keyword>
<dbReference type="InterPro" id="IPR025665">
    <property type="entry name" value="Beta-barrel_OMP_2"/>
</dbReference>
<accession>A0A364Y5N1</accession>
<evidence type="ECO:0000313" key="2">
    <source>
        <dbReference type="EMBL" id="RAW02306.1"/>
    </source>
</evidence>
<sequence>MLIGKNNPTEIESKDSENAASRKLTMDSILEFGIDGASKYITRKVQIDRSSAFLADLSNDRNPTFTEEQVFLKVLVEGERNLYEYVDGNLIRFFYSKDSVVQQLIFKTYRSVDGKIGQNNTFRQQLLNDFKCPAFSTKKFETLGYNRKDLARFFGEYSACHNVMPVDFKPKQKRDFFNLSLRPRFNVSTLQIQNADGYNDQVDFGSRVGFGFGVELEFVLPYNKNKWSFILEPTAQRFESVNNKKVNNVYGGVLVSKVDYSSLEIPVGVRYYSFLGDKSKVFFNAAVIFDFASKSLITFDRADGSNARSDLKIQSRNNLAFGVGYKYANRLGVEVRYQAPREILNDYLKWSSEFTTFSVVVGYSLF</sequence>
<dbReference type="Pfam" id="PF13568">
    <property type="entry name" value="OMP_b-brl_2"/>
    <property type="match status" value="1"/>
</dbReference>
<evidence type="ECO:0000313" key="3">
    <source>
        <dbReference type="Proteomes" id="UP000251889"/>
    </source>
</evidence>
<feature type="domain" description="Outer membrane protein beta-barrel" evidence="1">
    <location>
        <begin position="177"/>
        <end position="337"/>
    </location>
</feature>
<dbReference type="Proteomes" id="UP000251889">
    <property type="component" value="Unassembled WGS sequence"/>
</dbReference>
<reference evidence="2 3" key="1">
    <citation type="submission" date="2018-06" db="EMBL/GenBank/DDBJ databases">
        <title>Chryseolinea flavus sp. nov., a member of the phylum Bacteroidetes isolated from soil.</title>
        <authorList>
            <person name="Li Y."/>
            <person name="Wang J."/>
        </authorList>
    </citation>
    <scope>NUCLEOTIDE SEQUENCE [LARGE SCALE GENOMIC DNA]</scope>
    <source>
        <strain evidence="2 3">SDU1-6</strain>
    </source>
</reference>
<dbReference type="OrthoDB" id="921445at2"/>
<comment type="caution">
    <text evidence="2">The sequence shown here is derived from an EMBL/GenBank/DDBJ whole genome shotgun (WGS) entry which is preliminary data.</text>
</comment>
<protein>
    <submittedName>
        <fullName evidence="2">tRNA modification GTPase</fullName>
    </submittedName>
</protein>
<name>A0A364Y5N1_9BACT</name>
<dbReference type="EMBL" id="QMFY01000002">
    <property type="protein sequence ID" value="RAW02306.1"/>
    <property type="molecule type" value="Genomic_DNA"/>
</dbReference>
<gene>
    <name evidence="2" type="ORF">DQQ10_07165</name>
</gene>
<dbReference type="AlphaFoldDB" id="A0A364Y5N1"/>
<dbReference type="SUPFAM" id="SSF103515">
    <property type="entry name" value="Autotransporter"/>
    <property type="match status" value="1"/>
</dbReference>
<dbReference type="InterPro" id="IPR036709">
    <property type="entry name" value="Autotransporte_beta_dom_sf"/>
</dbReference>
<evidence type="ECO:0000259" key="1">
    <source>
        <dbReference type="Pfam" id="PF13568"/>
    </source>
</evidence>